<gene>
    <name evidence="1" type="ORF">GCM10011360_22840</name>
</gene>
<reference evidence="2" key="1">
    <citation type="journal article" date="2019" name="Int. J. Syst. Evol. Microbiol.">
        <title>The Global Catalogue of Microorganisms (GCM) 10K type strain sequencing project: providing services to taxonomists for standard genome sequencing and annotation.</title>
        <authorList>
            <consortium name="The Broad Institute Genomics Platform"/>
            <consortium name="The Broad Institute Genome Sequencing Center for Infectious Disease"/>
            <person name="Wu L."/>
            <person name="Ma J."/>
        </authorList>
    </citation>
    <scope>NUCLEOTIDE SEQUENCE [LARGE SCALE GENOMIC DNA]</scope>
    <source>
        <strain evidence="2">CGMCC 1.12664</strain>
    </source>
</reference>
<dbReference type="EMBL" id="BMFJ01000001">
    <property type="protein sequence ID" value="GGE34402.1"/>
    <property type="molecule type" value="Genomic_DNA"/>
</dbReference>
<keyword evidence="2" id="KW-1185">Reference proteome</keyword>
<dbReference type="RefSeq" id="WP_188477807.1">
    <property type="nucleotide sequence ID" value="NZ_BMFJ01000001.1"/>
</dbReference>
<name>A0A917A8L8_9RHOB</name>
<dbReference type="Proteomes" id="UP000612855">
    <property type="component" value="Unassembled WGS sequence"/>
</dbReference>
<organism evidence="1 2">
    <name type="scientific">Primorskyibacter flagellatus</name>
    <dbReference type="NCBI Taxonomy" id="1387277"/>
    <lineage>
        <taxon>Bacteria</taxon>
        <taxon>Pseudomonadati</taxon>
        <taxon>Pseudomonadota</taxon>
        <taxon>Alphaproteobacteria</taxon>
        <taxon>Rhodobacterales</taxon>
        <taxon>Roseobacteraceae</taxon>
        <taxon>Primorskyibacter</taxon>
    </lineage>
</organism>
<dbReference type="AlphaFoldDB" id="A0A917A8L8"/>
<proteinExistence type="predicted"/>
<sequence>MHRLLSFDEARQCGRAFQRVKLSFVPGVDLAAYDALSPEAKAAANLTGYQRYVGWSELNAAKLDLLRDRVRAVRALAAD</sequence>
<evidence type="ECO:0000313" key="2">
    <source>
        <dbReference type="Proteomes" id="UP000612855"/>
    </source>
</evidence>
<protein>
    <submittedName>
        <fullName evidence="1">Uncharacterized protein</fullName>
    </submittedName>
</protein>
<accession>A0A917A8L8</accession>
<comment type="caution">
    <text evidence="1">The sequence shown here is derived from an EMBL/GenBank/DDBJ whole genome shotgun (WGS) entry which is preliminary data.</text>
</comment>
<evidence type="ECO:0000313" key="1">
    <source>
        <dbReference type="EMBL" id="GGE34402.1"/>
    </source>
</evidence>